<organism evidence="4 5">
    <name type="scientific">Fusobacterium necrophorum subsp. funduliforme B35</name>
    <dbReference type="NCBI Taxonomy" id="1226633"/>
    <lineage>
        <taxon>Bacteria</taxon>
        <taxon>Fusobacteriati</taxon>
        <taxon>Fusobacteriota</taxon>
        <taxon>Fusobacteriia</taxon>
        <taxon>Fusobacteriales</taxon>
        <taxon>Fusobacteriaceae</taxon>
        <taxon>Fusobacterium</taxon>
    </lineage>
</organism>
<proteinExistence type="predicted"/>
<reference evidence="4 5" key="1">
    <citation type="submission" date="2013-08" db="EMBL/GenBank/DDBJ databases">
        <title>An opportunistic ruminal bacterium that causes liver abscesses in cattle.</title>
        <authorList>
            <person name="Benahmed F.H."/>
            <person name="Rasmussen M."/>
            <person name="Harbottle H."/>
            <person name="Soppet D."/>
            <person name="Nagaraja T.G."/>
            <person name="Davidson M."/>
        </authorList>
    </citation>
    <scope>NUCLEOTIDE SEQUENCE [LARGE SCALE GENOMIC DNA]</scope>
    <source>
        <strain evidence="4 5">B35</strain>
    </source>
</reference>
<evidence type="ECO:0000313" key="5">
    <source>
        <dbReference type="Proteomes" id="UP000031184"/>
    </source>
</evidence>
<gene>
    <name evidence="4" type="ORF">C095_05680</name>
</gene>
<dbReference type="GO" id="GO:0016803">
    <property type="term" value="F:ether hydrolase activity"/>
    <property type="evidence" value="ECO:0007669"/>
    <property type="project" value="TreeGrafter"/>
</dbReference>
<dbReference type="PATRIC" id="fig|1226633.4.peg.1149"/>
<dbReference type="CDD" id="cd05007">
    <property type="entry name" value="SIS_Etherase"/>
    <property type="match status" value="1"/>
</dbReference>
<dbReference type="FunFam" id="1.10.8.1080:FF:000001">
    <property type="entry name" value="N-acetylmuramic acid 6-phosphate etherase"/>
    <property type="match status" value="1"/>
</dbReference>
<dbReference type="PROSITE" id="PS51464">
    <property type="entry name" value="SIS"/>
    <property type="match status" value="1"/>
</dbReference>
<dbReference type="Pfam" id="PF20741">
    <property type="entry name" value="GKRP-like_C"/>
    <property type="match status" value="1"/>
</dbReference>
<name>A0A0B4EXG6_9FUSO</name>
<dbReference type="InterPro" id="IPR005488">
    <property type="entry name" value="Etherase_MurQ"/>
</dbReference>
<evidence type="ECO:0000313" key="4">
    <source>
        <dbReference type="EMBL" id="KID49639.1"/>
    </source>
</evidence>
<protein>
    <submittedName>
        <fullName evidence="4">N-acetylmuramic acid 6-phosphate etherase</fullName>
    </submittedName>
</protein>
<evidence type="ECO:0000256" key="1">
    <source>
        <dbReference type="ARBA" id="ARBA00023239"/>
    </source>
</evidence>
<sequence length="247" mass="26712">MHKSSTKKGRIIYIGAGTSGRLGLLDAVECPPTFGVDYNTVVGLIAGGERAFIKAVEGAEDSKEQAVEDLKGINFSKEDVLVGIAASGRTPYVIGAINYAKEIFAEACAVVCNKNSEISKICKNIIEVEVGPEILTGSTRLKAGTATKMVLNMISTISMVNIGKVYKNYMVDVKTSNQKLMVRAKNIVKEVTGCSEEEANFVLEKSEGSAKIAIVMLLLNCDVNKAKEKLEKVNGRIQDLKRSDHYD</sequence>
<comment type="caution">
    <text evidence="4">The sequence shown here is derived from an EMBL/GenBank/DDBJ whole genome shotgun (WGS) entry which is preliminary data.</text>
</comment>
<dbReference type="Gene3D" id="1.10.8.1080">
    <property type="match status" value="1"/>
</dbReference>
<dbReference type="InterPro" id="IPR046348">
    <property type="entry name" value="SIS_dom_sf"/>
</dbReference>
<accession>A0A0B4EXG6</accession>
<dbReference type="EMBL" id="AUZI01000012">
    <property type="protein sequence ID" value="KID49639.1"/>
    <property type="molecule type" value="Genomic_DNA"/>
</dbReference>
<dbReference type="PANTHER" id="PTHR10088">
    <property type="entry name" value="GLUCOKINASE REGULATORY PROTEIN"/>
    <property type="match status" value="1"/>
</dbReference>
<dbReference type="AlphaFoldDB" id="A0A0B4EXG6"/>
<dbReference type="NCBIfam" id="NF003915">
    <property type="entry name" value="PRK05441.1"/>
    <property type="match status" value="1"/>
</dbReference>
<dbReference type="SUPFAM" id="SSF53697">
    <property type="entry name" value="SIS domain"/>
    <property type="match status" value="1"/>
</dbReference>
<dbReference type="Proteomes" id="UP000031184">
    <property type="component" value="Unassembled WGS sequence"/>
</dbReference>
<keyword evidence="2" id="KW-0119">Carbohydrate metabolism</keyword>
<dbReference type="NCBIfam" id="NF009222">
    <property type="entry name" value="PRK12570.1"/>
    <property type="match status" value="1"/>
</dbReference>
<dbReference type="GO" id="GO:0009254">
    <property type="term" value="P:peptidoglycan turnover"/>
    <property type="evidence" value="ECO:0007669"/>
    <property type="project" value="TreeGrafter"/>
</dbReference>
<dbReference type="GO" id="GO:0016835">
    <property type="term" value="F:carbon-oxygen lyase activity"/>
    <property type="evidence" value="ECO:0007669"/>
    <property type="project" value="InterPro"/>
</dbReference>
<dbReference type="GO" id="GO:0046348">
    <property type="term" value="P:amino sugar catabolic process"/>
    <property type="evidence" value="ECO:0007669"/>
    <property type="project" value="InterPro"/>
</dbReference>
<dbReference type="Pfam" id="PF22645">
    <property type="entry name" value="GKRP_SIS_N"/>
    <property type="match status" value="1"/>
</dbReference>
<dbReference type="InterPro" id="IPR001347">
    <property type="entry name" value="SIS_dom"/>
</dbReference>
<keyword evidence="1" id="KW-0456">Lyase</keyword>
<dbReference type="Gene3D" id="3.40.50.10490">
    <property type="entry name" value="Glucose-6-phosphate isomerase like protein, domain 1"/>
    <property type="match status" value="2"/>
</dbReference>
<feature type="domain" description="SIS" evidence="3">
    <location>
        <begin position="1"/>
        <end position="164"/>
    </location>
</feature>
<dbReference type="NCBIfam" id="TIGR00274">
    <property type="entry name" value="N-acetylmuramic acid 6-phosphate etherase"/>
    <property type="match status" value="1"/>
</dbReference>
<dbReference type="InterPro" id="IPR005486">
    <property type="entry name" value="Glucokinase_regulatory_CS"/>
</dbReference>
<evidence type="ECO:0000256" key="2">
    <source>
        <dbReference type="ARBA" id="ARBA00023277"/>
    </source>
</evidence>
<dbReference type="PANTHER" id="PTHR10088:SF4">
    <property type="entry name" value="GLUCOKINASE REGULATORY PROTEIN"/>
    <property type="match status" value="1"/>
</dbReference>
<dbReference type="PROSITE" id="PS01272">
    <property type="entry name" value="GCKR"/>
    <property type="match status" value="1"/>
</dbReference>
<dbReference type="InterPro" id="IPR040190">
    <property type="entry name" value="MURQ/GCKR"/>
</dbReference>
<evidence type="ECO:0000259" key="3">
    <source>
        <dbReference type="PROSITE" id="PS51464"/>
    </source>
</evidence>
<dbReference type="GO" id="GO:0097367">
    <property type="term" value="F:carbohydrate derivative binding"/>
    <property type="evidence" value="ECO:0007669"/>
    <property type="project" value="InterPro"/>
</dbReference>